<gene>
    <name evidence="7" type="ORF">J2S64_002740</name>
</gene>
<dbReference type="Gene3D" id="3.50.50.60">
    <property type="entry name" value="FAD/NAD(P)-binding domain"/>
    <property type="match status" value="2"/>
</dbReference>
<evidence type="ECO:0000256" key="4">
    <source>
        <dbReference type="RuleBase" id="RU362075"/>
    </source>
</evidence>
<comment type="caution">
    <text evidence="7">The sequence shown here is derived from an EMBL/GenBank/DDBJ whole genome shotgun (WGS) entry which is preliminary data.</text>
</comment>
<protein>
    <submittedName>
        <fullName evidence="7">Phytoene desaturase</fullName>
    </submittedName>
</protein>
<evidence type="ECO:0000256" key="5">
    <source>
        <dbReference type="SAM" id="MobiDB-lite"/>
    </source>
</evidence>
<keyword evidence="2 4" id="KW-0125">Carotenoid biosynthesis</keyword>
<keyword evidence="3 4" id="KW-0560">Oxidoreductase</keyword>
<dbReference type="RefSeq" id="WP_344760988.1">
    <property type="nucleotide sequence ID" value="NZ_BAAAWO010000001.1"/>
</dbReference>
<feature type="domain" description="Amine oxidase" evidence="6">
    <location>
        <begin position="19"/>
        <end position="518"/>
    </location>
</feature>
<dbReference type="InterPro" id="IPR014105">
    <property type="entry name" value="Carotenoid/retinoid_OxRdtase"/>
</dbReference>
<reference evidence="7 8" key="1">
    <citation type="submission" date="2023-07" db="EMBL/GenBank/DDBJ databases">
        <title>Sequencing the genomes of 1000 actinobacteria strains.</title>
        <authorList>
            <person name="Klenk H.-P."/>
        </authorList>
    </citation>
    <scope>NUCLEOTIDE SEQUENCE [LARGE SCALE GENOMIC DNA]</scope>
    <source>
        <strain evidence="7 8">DSM 20167</strain>
    </source>
</reference>
<evidence type="ECO:0000313" key="8">
    <source>
        <dbReference type="Proteomes" id="UP001183817"/>
    </source>
</evidence>
<evidence type="ECO:0000259" key="6">
    <source>
        <dbReference type="Pfam" id="PF01593"/>
    </source>
</evidence>
<comment type="similarity">
    <text evidence="4">Belongs to the carotenoid/retinoid oxidoreductase family.</text>
</comment>
<proteinExistence type="inferred from homology"/>
<keyword evidence="8" id="KW-1185">Reference proteome</keyword>
<organism evidence="7 8">
    <name type="scientific">Paeniglutamicibacter sulfureus</name>
    <dbReference type="NCBI Taxonomy" id="43666"/>
    <lineage>
        <taxon>Bacteria</taxon>
        <taxon>Bacillati</taxon>
        <taxon>Actinomycetota</taxon>
        <taxon>Actinomycetes</taxon>
        <taxon>Micrococcales</taxon>
        <taxon>Micrococcaceae</taxon>
        <taxon>Paeniglutamicibacter</taxon>
    </lineage>
</organism>
<sequence>MKNLAHTAAQEVVVIGGGFSGLATAGLLAASGHRVTLLEKQTVLGGRAGRLQREGFSFDTGPSWYLMPEVIEHWFELMGTSTDTELDLVDLGIGYRTWFQGDYTPLDMPSGSGAREAFESLQPGAGAALDKYLEQSAESYDLALKHFLYADFSSPASFLDPRVVALLPRLAPLLAGSLDSLVASRFSDPRLRQILGYPAVFLGSSPKRTPALYHLMSHLDLTQGVKYPMGGFAHLVDVMAGLCRAAGVTIITGARVTGIDADTAAGTPRVEAVRWVEAGDPGHITGPEQRLKADVVVGAADLHHLETELLPARLRSSSEASWKRRDPGPSAVLLCLGIRGKLPKLSHHNLLFTTDWDDNFGRIHRGEDLSEETSLYVCMPSATDPSVAPDGHENLFILVPSPALPAWGKGGPDGTGSPPVEAVADAALDQLAAWAGIADLRERVVVRQSLGPGDFEENVNAWQGGALGLAHTLSQSAFFRPSNHSSKIRGLHYAGSSVRPGIGVPMCLISAEIIAKAVNGIKDKGPMVPCRLSPGTQPKTEPTRAATP</sequence>
<dbReference type="NCBIfam" id="TIGR02734">
    <property type="entry name" value="crtI_fam"/>
    <property type="match status" value="1"/>
</dbReference>
<evidence type="ECO:0000256" key="3">
    <source>
        <dbReference type="ARBA" id="ARBA00023002"/>
    </source>
</evidence>
<name>A0ABU2BK74_9MICC</name>
<dbReference type="SUPFAM" id="SSF51905">
    <property type="entry name" value="FAD/NAD(P)-binding domain"/>
    <property type="match status" value="1"/>
</dbReference>
<comment type="pathway">
    <text evidence="1 4">Carotenoid biosynthesis.</text>
</comment>
<dbReference type="EMBL" id="JAVDYI010000001">
    <property type="protein sequence ID" value="MDR7359049.1"/>
    <property type="molecule type" value="Genomic_DNA"/>
</dbReference>
<dbReference type="Pfam" id="PF01593">
    <property type="entry name" value="Amino_oxidase"/>
    <property type="match status" value="1"/>
</dbReference>
<evidence type="ECO:0000313" key="7">
    <source>
        <dbReference type="EMBL" id="MDR7359049.1"/>
    </source>
</evidence>
<dbReference type="InterPro" id="IPR036188">
    <property type="entry name" value="FAD/NAD-bd_sf"/>
</dbReference>
<evidence type="ECO:0000256" key="1">
    <source>
        <dbReference type="ARBA" id="ARBA00004829"/>
    </source>
</evidence>
<dbReference type="InterPro" id="IPR002937">
    <property type="entry name" value="Amino_oxidase"/>
</dbReference>
<evidence type="ECO:0000256" key="2">
    <source>
        <dbReference type="ARBA" id="ARBA00022746"/>
    </source>
</evidence>
<dbReference type="PRINTS" id="PR00420">
    <property type="entry name" value="RNGMNOXGNASE"/>
</dbReference>
<accession>A0ABU2BK74</accession>
<dbReference type="PANTHER" id="PTHR43734">
    <property type="entry name" value="PHYTOENE DESATURASE"/>
    <property type="match status" value="1"/>
</dbReference>
<dbReference type="PANTHER" id="PTHR43734:SF1">
    <property type="entry name" value="PHYTOENE DESATURASE"/>
    <property type="match status" value="1"/>
</dbReference>
<dbReference type="Proteomes" id="UP001183817">
    <property type="component" value="Unassembled WGS sequence"/>
</dbReference>
<feature type="region of interest" description="Disordered" evidence="5">
    <location>
        <begin position="529"/>
        <end position="548"/>
    </location>
</feature>